<protein>
    <recommendedName>
        <fullName evidence="14">ATP synthase subunit c</fullName>
    </recommendedName>
    <alternativeName>
        <fullName evidence="14">ATP synthase F(0) sector subunit c</fullName>
    </alternativeName>
    <alternativeName>
        <fullName evidence="14">F-type ATPase subunit c</fullName>
        <shortName evidence="14">F-ATPase subunit c</shortName>
    </alternativeName>
    <alternativeName>
        <fullName evidence="14">Lipid-binding protein</fullName>
    </alternativeName>
</protein>
<accession>A0A831TEZ1</accession>
<evidence type="ECO:0000256" key="9">
    <source>
        <dbReference type="ARBA" id="ARBA00023065"/>
    </source>
</evidence>
<dbReference type="Gene3D" id="1.20.20.10">
    <property type="entry name" value="F1F0 ATP synthase subunit C"/>
    <property type="match status" value="1"/>
</dbReference>
<evidence type="ECO:0000256" key="3">
    <source>
        <dbReference type="ARBA" id="ARBA00022448"/>
    </source>
</evidence>
<keyword evidence="10 14" id="KW-0446">Lipid-binding</keyword>
<feature type="domain" description="V-ATPase proteolipid subunit C-like" evidence="15">
    <location>
        <begin position="14"/>
        <end position="77"/>
    </location>
</feature>
<dbReference type="InterPro" id="IPR000454">
    <property type="entry name" value="ATP_synth_F0_csu"/>
</dbReference>
<evidence type="ECO:0000256" key="8">
    <source>
        <dbReference type="ARBA" id="ARBA00022989"/>
    </source>
</evidence>
<dbReference type="GO" id="GO:0005886">
    <property type="term" value="C:plasma membrane"/>
    <property type="evidence" value="ECO:0007669"/>
    <property type="project" value="UniProtKB-SubCell"/>
</dbReference>
<organism evidence="16">
    <name type="scientific">Thermorudis peleae</name>
    <dbReference type="NCBI Taxonomy" id="1382356"/>
    <lineage>
        <taxon>Bacteria</taxon>
        <taxon>Pseudomonadati</taxon>
        <taxon>Thermomicrobiota</taxon>
        <taxon>Thermomicrobia</taxon>
        <taxon>Thermomicrobia incertae sedis</taxon>
        <taxon>Thermorudis</taxon>
    </lineage>
</organism>
<dbReference type="PRINTS" id="PR00124">
    <property type="entry name" value="ATPASEC"/>
</dbReference>
<evidence type="ECO:0000256" key="6">
    <source>
        <dbReference type="ARBA" id="ARBA00022692"/>
    </source>
</evidence>
<sequence length="81" mass="7957">MFSNVTNPAVVVPLAAALAIGLGALGPGIGIGLAVRGAMDAIGRNPEAEGAVRLTMIIGAALAEAVAIYAFVVALIIAFVL</sequence>
<gene>
    <name evidence="14 16" type="primary">atpE</name>
    <name evidence="16" type="ORF">ENP34_05395</name>
</gene>
<dbReference type="InterPro" id="IPR002379">
    <property type="entry name" value="ATPase_proteolipid_c-like_dom"/>
</dbReference>
<dbReference type="InterPro" id="IPR038662">
    <property type="entry name" value="ATP_synth_F0_csu_sf"/>
</dbReference>
<feature type="site" description="Reversibly protonated during proton transport" evidence="14">
    <location>
        <position position="64"/>
    </location>
</feature>
<evidence type="ECO:0000256" key="10">
    <source>
        <dbReference type="ARBA" id="ARBA00023121"/>
    </source>
</evidence>
<keyword evidence="6 14" id="KW-0812">Transmembrane</keyword>
<keyword evidence="12 14" id="KW-0066">ATP synthesis</keyword>
<evidence type="ECO:0000256" key="13">
    <source>
        <dbReference type="ARBA" id="ARBA00025198"/>
    </source>
</evidence>
<dbReference type="NCBIfam" id="TIGR01260">
    <property type="entry name" value="ATP_synt_c"/>
    <property type="match status" value="1"/>
</dbReference>
<keyword evidence="7 14" id="KW-0375">Hydrogen ion transport</keyword>
<reference evidence="16" key="1">
    <citation type="journal article" date="2020" name="mSystems">
        <title>Genome- and Community-Level Interaction Insights into Carbon Utilization and Element Cycling Functions of Hydrothermarchaeota in Hydrothermal Sediment.</title>
        <authorList>
            <person name="Zhou Z."/>
            <person name="Liu Y."/>
            <person name="Xu W."/>
            <person name="Pan J."/>
            <person name="Luo Z.H."/>
            <person name="Li M."/>
        </authorList>
    </citation>
    <scope>NUCLEOTIDE SEQUENCE [LARGE SCALE GENOMIC DNA]</scope>
    <source>
        <strain evidence="16">SpSt-210</strain>
    </source>
</reference>
<comment type="function">
    <text evidence="13 14">F(1)F(0) ATP synthase produces ATP from ADP in the presence of a proton or sodium gradient. F-type ATPases consist of two structural domains, F(1) containing the extramembraneous catalytic core and F(0) containing the membrane proton channel, linked together by a central stalk and a peripheral stalk. During catalysis, ATP synthesis in the catalytic domain of F(1) is coupled via a rotary mechanism of the central stalk subunits to proton translocation.</text>
</comment>
<evidence type="ECO:0000256" key="14">
    <source>
        <dbReference type="HAMAP-Rule" id="MF_01396"/>
    </source>
</evidence>
<keyword evidence="5 14" id="KW-0138">CF(0)</keyword>
<dbReference type="EMBL" id="DSIY01000130">
    <property type="protein sequence ID" value="HEG90859.1"/>
    <property type="molecule type" value="Genomic_DNA"/>
</dbReference>
<proteinExistence type="inferred from homology"/>
<comment type="similarity">
    <text evidence="2 14">Belongs to the ATPase C chain family.</text>
</comment>
<keyword evidence="9 14" id="KW-0406">Ion transport</keyword>
<feature type="transmembrane region" description="Helical" evidence="14">
    <location>
        <begin position="12"/>
        <end position="35"/>
    </location>
</feature>
<dbReference type="PROSITE" id="PS00605">
    <property type="entry name" value="ATPASE_C"/>
    <property type="match status" value="1"/>
</dbReference>
<keyword evidence="8 14" id="KW-1133">Transmembrane helix</keyword>
<keyword evidence="11 14" id="KW-0472">Membrane</keyword>
<dbReference type="CDD" id="cd18121">
    <property type="entry name" value="ATP-synt_Fo_c"/>
    <property type="match status" value="1"/>
</dbReference>
<comment type="function">
    <text evidence="14">Key component of the F(0) channel; it plays a direct role in translocation across the membrane. A homomeric c-ring of between 10-14 subunits forms the central stalk rotor element with the F(1) delta and epsilon subunits.</text>
</comment>
<dbReference type="GO" id="GO:0033177">
    <property type="term" value="C:proton-transporting two-sector ATPase complex, proton-transporting domain"/>
    <property type="evidence" value="ECO:0007669"/>
    <property type="project" value="InterPro"/>
</dbReference>
<dbReference type="GO" id="GO:0045259">
    <property type="term" value="C:proton-transporting ATP synthase complex"/>
    <property type="evidence" value="ECO:0007669"/>
    <property type="project" value="UniProtKB-KW"/>
</dbReference>
<comment type="subcellular location">
    <subcellularLocation>
        <location evidence="14">Cell membrane</location>
        <topology evidence="14">Multi-pass membrane protein</topology>
    </subcellularLocation>
    <subcellularLocation>
        <location evidence="1">Membrane</location>
        <topology evidence="1">Multi-pass membrane protein</topology>
    </subcellularLocation>
</comment>
<dbReference type="InterPro" id="IPR035921">
    <property type="entry name" value="F/V-ATP_Csub_sf"/>
</dbReference>
<dbReference type="FunFam" id="1.20.20.10:FF:000004">
    <property type="entry name" value="ATP synthase subunit c"/>
    <property type="match status" value="1"/>
</dbReference>
<dbReference type="GO" id="GO:0046933">
    <property type="term" value="F:proton-transporting ATP synthase activity, rotational mechanism"/>
    <property type="evidence" value="ECO:0007669"/>
    <property type="project" value="UniProtKB-UniRule"/>
</dbReference>
<dbReference type="GO" id="GO:0008289">
    <property type="term" value="F:lipid binding"/>
    <property type="evidence" value="ECO:0007669"/>
    <property type="project" value="UniProtKB-KW"/>
</dbReference>
<evidence type="ECO:0000256" key="11">
    <source>
        <dbReference type="ARBA" id="ARBA00023136"/>
    </source>
</evidence>
<evidence type="ECO:0000256" key="1">
    <source>
        <dbReference type="ARBA" id="ARBA00004141"/>
    </source>
</evidence>
<comment type="caution">
    <text evidence="16">The sequence shown here is derived from an EMBL/GenBank/DDBJ whole genome shotgun (WGS) entry which is preliminary data.</text>
</comment>
<dbReference type="InterPro" id="IPR020537">
    <property type="entry name" value="ATP_synth_F0_csu_DDCD_BS"/>
</dbReference>
<dbReference type="Pfam" id="PF00137">
    <property type="entry name" value="ATP-synt_C"/>
    <property type="match status" value="1"/>
</dbReference>
<keyword evidence="4 14" id="KW-1003">Cell membrane</keyword>
<evidence type="ECO:0000256" key="4">
    <source>
        <dbReference type="ARBA" id="ARBA00022475"/>
    </source>
</evidence>
<dbReference type="SUPFAM" id="SSF81333">
    <property type="entry name" value="F1F0 ATP synthase subunit C"/>
    <property type="match status" value="1"/>
</dbReference>
<dbReference type="AlphaFoldDB" id="A0A831TEZ1"/>
<name>A0A831TEZ1_9BACT</name>
<dbReference type="HAMAP" id="MF_01396">
    <property type="entry name" value="ATP_synth_c_bact"/>
    <property type="match status" value="1"/>
</dbReference>
<feature type="transmembrane region" description="Helical" evidence="14">
    <location>
        <begin position="56"/>
        <end position="80"/>
    </location>
</feature>
<dbReference type="InterPro" id="IPR005953">
    <property type="entry name" value="ATP_synth_csu_bac/chlpt"/>
</dbReference>
<evidence type="ECO:0000256" key="7">
    <source>
        <dbReference type="ARBA" id="ARBA00022781"/>
    </source>
</evidence>
<evidence type="ECO:0000256" key="12">
    <source>
        <dbReference type="ARBA" id="ARBA00023310"/>
    </source>
</evidence>
<evidence type="ECO:0000256" key="5">
    <source>
        <dbReference type="ARBA" id="ARBA00022547"/>
    </source>
</evidence>
<evidence type="ECO:0000313" key="16">
    <source>
        <dbReference type="EMBL" id="HEG90859.1"/>
    </source>
</evidence>
<evidence type="ECO:0000259" key="15">
    <source>
        <dbReference type="Pfam" id="PF00137"/>
    </source>
</evidence>
<evidence type="ECO:0000256" key="2">
    <source>
        <dbReference type="ARBA" id="ARBA00006704"/>
    </source>
</evidence>
<keyword evidence="3 14" id="KW-0813">Transport</keyword>